<dbReference type="RefSeq" id="WP_014707594.1">
    <property type="nucleotide sequence ID" value="NC_017857.3"/>
</dbReference>
<protein>
    <recommendedName>
        <fullName evidence="3">Cyanate hydratase</fullName>
        <shortName evidence="3">Cyanase</shortName>
        <ecNumber evidence="3">4.2.1.104</ecNumber>
    </recommendedName>
    <alternativeName>
        <fullName evidence="3">Cyanate hydrolase</fullName>
    </alternativeName>
    <alternativeName>
        <fullName evidence="3">Cyanate lyase</fullName>
    </alternativeName>
</protein>
<dbReference type="HAMAP" id="MF_00535">
    <property type="entry name" value="Cyanate_hydrat"/>
    <property type="match status" value="1"/>
</dbReference>
<evidence type="ECO:0000313" key="5">
    <source>
        <dbReference type="Proteomes" id="UP000009144"/>
    </source>
</evidence>
<dbReference type="InterPro" id="IPR003712">
    <property type="entry name" value="Cyanate_lyase_C"/>
</dbReference>
<accession>I1XLG0</accession>
<comment type="similarity">
    <text evidence="3">Belongs to the cyanase family.</text>
</comment>
<reference evidence="4 5" key="2">
    <citation type="journal article" date="2013" name="Int. J. Syst. Evol. Microbiol.">
        <title>Methylophaga nitratireducenticrescens sp. nov. and Methylophaga frappieri sp. nov., isolated from the biofilm of the methanol-fed denitrification system treating the seawater at the Montreal Biodome.</title>
        <authorList>
            <person name="Villeneuve C."/>
            <person name="Martineau C."/>
            <person name="Mauffrey F."/>
            <person name="Villemur R."/>
        </authorList>
    </citation>
    <scope>NUCLEOTIDE SEQUENCE [LARGE SCALE GENOMIC DNA]</scope>
    <source>
        <strain evidence="4 5">JAM1</strain>
    </source>
</reference>
<dbReference type="STRING" id="754476.Q7A_2429"/>
<dbReference type="Gene3D" id="3.30.1160.10">
    <property type="entry name" value="Cyanate lyase, C-terminal domain"/>
    <property type="match status" value="1"/>
</dbReference>
<dbReference type="EC" id="4.2.1.104" evidence="3"/>
<name>I1XLG0_METNJ</name>
<evidence type="ECO:0000256" key="3">
    <source>
        <dbReference type="HAMAP-Rule" id="MF_00535"/>
    </source>
</evidence>
<dbReference type="GO" id="GO:0003677">
    <property type="term" value="F:DNA binding"/>
    <property type="evidence" value="ECO:0007669"/>
    <property type="project" value="InterPro"/>
</dbReference>
<keyword evidence="5" id="KW-1185">Reference proteome</keyword>
<comment type="catalytic activity">
    <reaction evidence="3">
        <text>cyanate + hydrogencarbonate + 3 H(+) = NH4(+) + 2 CO2</text>
        <dbReference type="Rhea" id="RHEA:11120"/>
        <dbReference type="ChEBI" id="CHEBI:15378"/>
        <dbReference type="ChEBI" id="CHEBI:16526"/>
        <dbReference type="ChEBI" id="CHEBI:17544"/>
        <dbReference type="ChEBI" id="CHEBI:28938"/>
        <dbReference type="ChEBI" id="CHEBI:29195"/>
        <dbReference type="EC" id="4.2.1.104"/>
    </reaction>
</comment>
<dbReference type="SUPFAM" id="SSF55234">
    <property type="entry name" value="Cyanase C-terminal domain"/>
    <property type="match status" value="1"/>
</dbReference>
<dbReference type="SMART" id="SM01116">
    <property type="entry name" value="Cyanate_lyase"/>
    <property type="match status" value="1"/>
</dbReference>
<feature type="active site" evidence="3">
    <location>
        <position position="90"/>
    </location>
</feature>
<dbReference type="Pfam" id="PF02560">
    <property type="entry name" value="Cyanate_lyase"/>
    <property type="match status" value="1"/>
</dbReference>
<dbReference type="HOGENOM" id="CLU_103452_1_0_6"/>
<organism evidence="4 5">
    <name type="scientific">Methylophaga nitratireducenticrescens</name>
    <dbReference type="NCBI Taxonomy" id="754476"/>
    <lineage>
        <taxon>Bacteria</taxon>
        <taxon>Pseudomonadati</taxon>
        <taxon>Pseudomonadota</taxon>
        <taxon>Gammaproteobacteria</taxon>
        <taxon>Thiotrichales</taxon>
        <taxon>Piscirickettsiaceae</taxon>
        <taxon>Methylophaga</taxon>
    </lineage>
</organism>
<dbReference type="Gene3D" id="1.10.260.40">
    <property type="entry name" value="lambda repressor-like DNA-binding domains"/>
    <property type="match status" value="1"/>
</dbReference>
<dbReference type="PIRSF" id="PIRSF001263">
    <property type="entry name" value="Cyanate_hydratas"/>
    <property type="match status" value="1"/>
</dbReference>
<dbReference type="KEGG" id="mej:Q7A_2429"/>
<dbReference type="InterPro" id="IPR008076">
    <property type="entry name" value="Cyanase"/>
</dbReference>
<comment type="function">
    <text evidence="1 3">Catalyzes the reaction of cyanate with bicarbonate to produce ammonia and carbon dioxide.</text>
</comment>
<dbReference type="EMBL" id="CP003390">
    <property type="protein sequence ID" value="AFI85229.1"/>
    <property type="molecule type" value="Genomic_DNA"/>
</dbReference>
<evidence type="ECO:0000256" key="2">
    <source>
        <dbReference type="ARBA" id="ARBA00023239"/>
    </source>
</evidence>
<dbReference type="PRINTS" id="PR01693">
    <property type="entry name" value="CYANASE"/>
</dbReference>
<feature type="active site" evidence="3">
    <location>
        <position position="87"/>
    </location>
</feature>
<dbReference type="NCBIfam" id="TIGR00673">
    <property type="entry name" value="cynS"/>
    <property type="match status" value="1"/>
</dbReference>
<dbReference type="SUPFAM" id="SSF47413">
    <property type="entry name" value="lambda repressor-like DNA-binding domains"/>
    <property type="match status" value="1"/>
</dbReference>
<dbReference type="PANTHER" id="PTHR34186:SF2">
    <property type="entry name" value="CYANATE HYDRATASE"/>
    <property type="match status" value="1"/>
</dbReference>
<evidence type="ECO:0000313" key="4">
    <source>
        <dbReference type="EMBL" id="AFI85229.1"/>
    </source>
</evidence>
<dbReference type="InterPro" id="IPR010982">
    <property type="entry name" value="Lambda_DNA-bd_dom_sf"/>
</dbReference>
<dbReference type="NCBIfam" id="NF002773">
    <property type="entry name" value="PRK02866.1"/>
    <property type="match status" value="1"/>
</dbReference>
<dbReference type="Proteomes" id="UP000009144">
    <property type="component" value="Chromosome"/>
</dbReference>
<dbReference type="InterPro" id="IPR048564">
    <property type="entry name" value="CYNS_N"/>
</dbReference>
<dbReference type="GO" id="GO:0008824">
    <property type="term" value="F:cyanate hydratase activity"/>
    <property type="evidence" value="ECO:0007669"/>
    <property type="project" value="UniProtKB-UniRule"/>
</dbReference>
<proteinExistence type="inferred from homology"/>
<reference evidence="4 5" key="1">
    <citation type="journal article" date="2012" name="J. Bacteriol.">
        <title>Complete genome sequences of Methylophaga sp. strain JAM1 and Methylophaga sp. strain JAM7.</title>
        <authorList>
            <person name="Villeneuve C."/>
            <person name="Martineau C."/>
            <person name="Mauffrey F."/>
            <person name="Villemur R."/>
        </authorList>
    </citation>
    <scope>NUCLEOTIDE SEQUENCE [LARGE SCALE GENOMIC DNA]</scope>
    <source>
        <strain evidence="4 5">JAM1</strain>
    </source>
</reference>
<evidence type="ECO:0000256" key="1">
    <source>
        <dbReference type="ARBA" id="ARBA00003561"/>
    </source>
</evidence>
<dbReference type="PANTHER" id="PTHR34186">
    <property type="entry name" value="CYANATE HYDRATASE"/>
    <property type="match status" value="1"/>
</dbReference>
<keyword evidence="2 3" id="KW-0456">Lyase</keyword>
<dbReference type="Pfam" id="PF21291">
    <property type="entry name" value="CYNS_N"/>
    <property type="match status" value="1"/>
</dbReference>
<gene>
    <name evidence="3" type="primary">cynS</name>
    <name evidence="4" type="ordered locus">Q7A_2429</name>
</gene>
<dbReference type="InterPro" id="IPR036581">
    <property type="entry name" value="Cyanate_lyase_C_sf"/>
</dbReference>
<dbReference type="AlphaFoldDB" id="I1XLG0"/>
<sequence length="146" mass="16325">MNKLAMTQAIMVAKETKELTWQKIGEAVGMSAEWTASACLGMNSMSAETAKKLCHVLDLGTEVELTLQKYPNKQWDQAVPTDPLLYRLYEMMSVYGPAIKEIVHEKCGDGIVSAIDFALNIEKKPDPKGERIVITLDGKFLPYKSW</sequence>
<feature type="active site" evidence="3">
    <location>
        <position position="113"/>
    </location>
</feature>
<dbReference type="eggNOG" id="COG1513">
    <property type="taxonomic scope" value="Bacteria"/>
</dbReference>
<dbReference type="CDD" id="cd00559">
    <property type="entry name" value="Cyanase_C"/>
    <property type="match status" value="1"/>
</dbReference>
<dbReference type="PATRIC" id="fig|754476.3.peg.2391"/>
<dbReference type="OrthoDB" id="9785870at2"/>